<organism evidence="2 3">
    <name type="scientific">Fibroporia radiculosa</name>
    <dbReference type="NCBI Taxonomy" id="599839"/>
    <lineage>
        <taxon>Eukaryota</taxon>
        <taxon>Fungi</taxon>
        <taxon>Dikarya</taxon>
        <taxon>Basidiomycota</taxon>
        <taxon>Agaricomycotina</taxon>
        <taxon>Agaricomycetes</taxon>
        <taxon>Polyporales</taxon>
        <taxon>Fibroporiaceae</taxon>
        <taxon>Fibroporia</taxon>
    </lineage>
</organism>
<evidence type="ECO:0000256" key="1">
    <source>
        <dbReference type="SAM" id="MobiDB-lite"/>
    </source>
</evidence>
<dbReference type="Proteomes" id="UP000006352">
    <property type="component" value="Unassembled WGS sequence"/>
</dbReference>
<protein>
    <submittedName>
        <fullName evidence="2">Uncharacterized protein</fullName>
    </submittedName>
</protein>
<evidence type="ECO:0000313" key="3">
    <source>
        <dbReference type="Proteomes" id="UP000006352"/>
    </source>
</evidence>
<dbReference type="STRING" id="599839.J4H5C0"/>
<dbReference type="EMBL" id="HE797349">
    <property type="protein sequence ID" value="CCM06474.1"/>
    <property type="molecule type" value="Genomic_DNA"/>
</dbReference>
<proteinExistence type="predicted"/>
<gene>
    <name evidence="2" type="ORF">FIBRA_08741</name>
</gene>
<dbReference type="HOGENOM" id="CLU_095019_0_0_1"/>
<dbReference type="GeneID" id="24101374"/>
<dbReference type="AlphaFoldDB" id="J4H5C0"/>
<dbReference type="RefSeq" id="XP_012185757.1">
    <property type="nucleotide sequence ID" value="XM_012330367.1"/>
</dbReference>
<sequence length="256" mass="27854">MPHPHYSPSENPGVGLHAHPLSSPMTGRRQSAGFERELQLEPDGEYTHPTDRTRASSPTYPHVDALASFSRPRELFTIASEVLGVAERLSDGAQRAYWAGWADSVFTQMKMEAELDAWRAPLTAARGRAWLVIGSAPVEEIEKALERGEEGVLGSKEAEEAREGLTVAVGFLERAKGAAGRGTEQQAEPREGGEAEDVSPLLAEALFTLANLTADENKREELYSRAQAEGGDRLALLDLGEDVNLEESRDDAMDES</sequence>
<accession>J4H5C0</accession>
<feature type="region of interest" description="Disordered" evidence="1">
    <location>
        <begin position="176"/>
        <end position="196"/>
    </location>
</feature>
<keyword evidence="3" id="KW-1185">Reference proteome</keyword>
<dbReference type="InParanoid" id="J4H5C0"/>
<name>J4H5C0_9APHY</name>
<evidence type="ECO:0000313" key="2">
    <source>
        <dbReference type="EMBL" id="CCM06474.1"/>
    </source>
</evidence>
<reference evidence="2 3" key="1">
    <citation type="journal article" date="2012" name="Appl. Environ. Microbiol.">
        <title>Short-read sequencing for genomic analysis of the brown rot fungus Fibroporia radiculosa.</title>
        <authorList>
            <person name="Tang J.D."/>
            <person name="Perkins A.D."/>
            <person name="Sonstegard T.S."/>
            <person name="Schroeder S.G."/>
            <person name="Burgess S.C."/>
            <person name="Diehl S.V."/>
        </authorList>
    </citation>
    <scope>NUCLEOTIDE SEQUENCE [LARGE SCALE GENOMIC DNA]</scope>
    <source>
        <strain evidence="2 3">TFFH 294</strain>
    </source>
</reference>
<feature type="compositionally biased region" description="Basic and acidic residues" evidence="1">
    <location>
        <begin position="34"/>
        <end position="54"/>
    </location>
</feature>
<feature type="region of interest" description="Disordered" evidence="1">
    <location>
        <begin position="1"/>
        <end position="59"/>
    </location>
</feature>
<dbReference type="OrthoDB" id="3204217at2759"/>